<dbReference type="Pfam" id="PF07973">
    <property type="entry name" value="tRNA_SAD"/>
    <property type="match status" value="1"/>
</dbReference>
<dbReference type="PANTHER" id="PTHR11777:SF9">
    <property type="entry name" value="ALANINE--TRNA LIGASE, CYTOPLASMIC"/>
    <property type="match status" value="1"/>
</dbReference>
<feature type="binding site" evidence="14">
    <location>
        <position position="684"/>
    </location>
    <ligand>
        <name>Zn(2+)</name>
        <dbReference type="ChEBI" id="CHEBI:29105"/>
    </ligand>
</feature>
<dbReference type="InterPro" id="IPR009000">
    <property type="entry name" value="Transl_B-barrel_sf"/>
</dbReference>
<evidence type="ECO:0000256" key="8">
    <source>
        <dbReference type="ARBA" id="ARBA00022840"/>
    </source>
</evidence>
<dbReference type="CDD" id="cd00673">
    <property type="entry name" value="AlaRS_core"/>
    <property type="match status" value="1"/>
</dbReference>
<dbReference type="GO" id="GO:0008270">
    <property type="term" value="F:zinc ion binding"/>
    <property type="evidence" value="ECO:0007669"/>
    <property type="project" value="UniProtKB-UniRule"/>
</dbReference>
<feature type="binding site" evidence="14">
    <location>
        <position position="573"/>
    </location>
    <ligand>
        <name>Zn(2+)</name>
        <dbReference type="ChEBI" id="CHEBI:29105"/>
    </ligand>
</feature>
<evidence type="ECO:0000256" key="9">
    <source>
        <dbReference type="ARBA" id="ARBA00022884"/>
    </source>
</evidence>
<evidence type="ECO:0000313" key="17">
    <source>
        <dbReference type="Proteomes" id="UP000886748"/>
    </source>
</evidence>
<dbReference type="Gene3D" id="3.30.980.10">
    <property type="entry name" value="Threonyl-trna Synthetase, Chain A, domain 2"/>
    <property type="match status" value="1"/>
</dbReference>
<dbReference type="FunFam" id="3.30.980.10:FF:000004">
    <property type="entry name" value="Alanine--tRNA ligase, cytoplasmic"/>
    <property type="match status" value="1"/>
</dbReference>
<dbReference type="Gene3D" id="6.10.250.550">
    <property type="match status" value="1"/>
</dbReference>
<dbReference type="Pfam" id="PF01411">
    <property type="entry name" value="tRNA-synt_2c"/>
    <property type="match status" value="1"/>
</dbReference>
<dbReference type="InterPro" id="IPR002318">
    <property type="entry name" value="Ala-tRNA-lgiase_IIc"/>
</dbReference>
<dbReference type="SMART" id="SM00863">
    <property type="entry name" value="tRNA_SAD"/>
    <property type="match status" value="1"/>
</dbReference>
<dbReference type="GO" id="GO:0004813">
    <property type="term" value="F:alanine-tRNA ligase activity"/>
    <property type="evidence" value="ECO:0007669"/>
    <property type="project" value="UniProtKB-UniRule"/>
</dbReference>
<comment type="subcellular location">
    <subcellularLocation>
        <location evidence="1 14">Cytoplasm</location>
    </subcellularLocation>
</comment>
<sequence>MSEIQHKPLTGAQIREAFLKFFAEKHQSTIVKSSSLVPDNPTVLLTTAGMLQFVPYFLGYEECPYDPKRITTCQKCARAGGKDSDIENVGRTPRHHTFFEMLGNFSFGDYYKEEVIPWAWDFVTNYLHLDPERLYITIYTDDDEAFDIWHNKVGIPAEKIFRKGKKDNFWGPVSDVGSCGPCSEIHYDLGEDMKCSDDCSVATCECDRWVEIWNLVFTELFKDKEGNYLPLEKKNVDTGMGLERIAMVVQGKTSTFETDLLTPILNKVCEMTGKKYKQDNKTDISLRIITDHARCVSFMISDGIVPGNEGRNYVLRMIMRRALRHGKMLGLELPFLYNIVDTVVDNYKEAYPELDENRQKIKDVIKKEEEKFKQTLDRGQKLLDDLLSDGSKEISGENAFKLYDTYGFPLELTVEIAQEKGISVDEEGFKKCMKEQKERAKAAAQKIILTDDLIYIDIEKEKGETVFTGYEKTCGEGKVVALVKDAQKIDSADEGETVDIILDTTPFYAECGGQVGDSGVIEGKNFKAKVLNTFKVDNLYAHRAEITEGTVKANDTVCAAIDEYRRKQITAHHTTAHLLQSALQKVLGDGVKQAGSQVEPDKTRFDFSFDRAMTASEIEQVEELMNNWISQGLEQRTDVMDAEEAKKCGAMALFGEKYGDKVRVVGVKDKKGNFVSRELCGGTHVNNTAEIRLAKVVQESAISAGSRRIEVVVADAAFKFLNDRAKEAEKLAHLFKSQVGEIGERVDKLIETNKTLTKRTVELQKEIANAKFSTFLSKTQEIKDGKLFISKIEDFEPAMVKEFVEKLSDKLGNSIIVIAALKKDGGVFIMVKVSDNFVQKGVNAGKIVGEIAAATEGKGGGRPNFAQGAGSNAANLDKVLADVEKDIKAI</sequence>
<dbReference type="NCBIfam" id="TIGR00344">
    <property type="entry name" value="alaS"/>
    <property type="match status" value="1"/>
</dbReference>
<dbReference type="GO" id="GO:0140096">
    <property type="term" value="F:catalytic activity, acting on a protein"/>
    <property type="evidence" value="ECO:0007669"/>
    <property type="project" value="UniProtKB-ARBA"/>
</dbReference>
<dbReference type="InterPro" id="IPR045864">
    <property type="entry name" value="aa-tRNA-synth_II/BPL/LPL"/>
</dbReference>
<comment type="cofactor">
    <cofactor evidence="14">
        <name>Zn(2+)</name>
        <dbReference type="ChEBI" id="CHEBI:29105"/>
    </cofactor>
    <text evidence="14">Binds 1 zinc ion per subunit.</text>
</comment>
<feature type="domain" description="Alanyl-transfer RNA synthetases family profile" evidence="15">
    <location>
        <begin position="9"/>
        <end position="723"/>
    </location>
</feature>
<dbReference type="PROSITE" id="PS50860">
    <property type="entry name" value="AA_TRNA_LIGASE_II_ALA"/>
    <property type="match status" value="1"/>
</dbReference>
<dbReference type="GO" id="GO:0000049">
    <property type="term" value="F:tRNA binding"/>
    <property type="evidence" value="ECO:0007669"/>
    <property type="project" value="UniProtKB-KW"/>
</dbReference>
<dbReference type="Proteomes" id="UP000886748">
    <property type="component" value="Unassembled WGS sequence"/>
</dbReference>
<keyword evidence="10 14" id="KW-0648">Protein biosynthesis</keyword>
<evidence type="ECO:0000259" key="15">
    <source>
        <dbReference type="PROSITE" id="PS50860"/>
    </source>
</evidence>
<dbReference type="InterPro" id="IPR023033">
    <property type="entry name" value="Ala_tRNA_ligase_euk/bac"/>
</dbReference>
<evidence type="ECO:0000256" key="5">
    <source>
        <dbReference type="ARBA" id="ARBA00022723"/>
    </source>
</evidence>
<comment type="caution">
    <text evidence="16">The sequence shown here is derived from an EMBL/GenBank/DDBJ whole genome shotgun (WGS) entry which is preliminary data.</text>
</comment>
<dbReference type="FunFam" id="2.40.30.130:FF:000001">
    <property type="entry name" value="Alanine--tRNA ligase"/>
    <property type="match status" value="1"/>
</dbReference>
<dbReference type="GO" id="GO:0016740">
    <property type="term" value="F:transferase activity"/>
    <property type="evidence" value="ECO:0007669"/>
    <property type="project" value="UniProtKB-ARBA"/>
</dbReference>
<dbReference type="SUPFAM" id="SSF101353">
    <property type="entry name" value="Putative anticodon-binding domain of alanyl-tRNA synthetase (AlaRS)"/>
    <property type="match status" value="1"/>
</dbReference>
<dbReference type="HAMAP" id="MF_00036_B">
    <property type="entry name" value="Ala_tRNA_synth_B"/>
    <property type="match status" value="1"/>
</dbReference>
<dbReference type="InterPro" id="IPR003156">
    <property type="entry name" value="DHHA1_dom"/>
</dbReference>
<accession>A0A9D1SR10</accession>
<dbReference type="Gene3D" id="3.30.54.20">
    <property type="match status" value="1"/>
</dbReference>
<dbReference type="AlphaFoldDB" id="A0A9D1SR10"/>
<keyword evidence="7 14" id="KW-0862">Zinc</keyword>
<dbReference type="SUPFAM" id="SSF55186">
    <property type="entry name" value="ThrRS/AlaRS common domain"/>
    <property type="match status" value="1"/>
</dbReference>
<evidence type="ECO:0000256" key="11">
    <source>
        <dbReference type="ARBA" id="ARBA00023146"/>
    </source>
</evidence>
<dbReference type="GO" id="GO:0006419">
    <property type="term" value="P:alanyl-tRNA aminoacylation"/>
    <property type="evidence" value="ECO:0007669"/>
    <property type="project" value="UniProtKB-UniRule"/>
</dbReference>
<dbReference type="InterPro" id="IPR018164">
    <property type="entry name" value="Ala-tRNA-synth_IIc_N"/>
</dbReference>
<dbReference type="InterPro" id="IPR018163">
    <property type="entry name" value="Thr/Ala-tRNA-synth_IIc_edit"/>
</dbReference>
<keyword evidence="4 14" id="KW-0436">Ligase</keyword>
<comment type="catalytic activity">
    <reaction evidence="13 14">
        <text>tRNA(Ala) + L-alanine + ATP = L-alanyl-tRNA(Ala) + AMP + diphosphate</text>
        <dbReference type="Rhea" id="RHEA:12540"/>
        <dbReference type="Rhea" id="RHEA-COMP:9657"/>
        <dbReference type="Rhea" id="RHEA-COMP:9923"/>
        <dbReference type="ChEBI" id="CHEBI:30616"/>
        <dbReference type="ChEBI" id="CHEBI:33019"/>
        <dbReference type="ChEBI" id="CHEBI:57972"/>
        <dbReference type="ChEBI" id="CHEBI:78442"/>
        <dbReference type="ChEBI" id="CHEBI:78497"/>
        <dbReference type="ChEBI" id="CHEBI:456215"/>
        <dbReference type="EC" id="6.1.1.7"/>
    </reaction>
</comment>
<feature type="binding site" evidence="14">
    <location>
        <position position="577"/>
    </location>
    <ligand>
        <name>Zn(2+)</name>
        <dbReference type="ChEBI" id="CHEBI:29105"/>
    </ligand>
</feature>
<proteinExistence type="inferred from homology"/>
<keyword evidence="9 14" id="KW-0694">RNA-binding</keyword>
<keyword evidence="11 14" id="KW-0030">Aminoacyl-tRNA synthetase</keyword>
<dbReference type="InterPro" id="IPR050058">
    <property type="entry name" value="Ala-tRNA_ligase"/>
</dbReference>
<dbReference type="FunFam" id="3.10.310.40:FF:000001">
    <property type="entry name" value="Alanine--tRNA ligase"/>
    <property type="match status" value="1"/>
</dbReference>
<comment type="function">
    <text evidence="12 14">Catalyzes the attachment of alanine to tRNA(Ala) in a two-step reaction: alanine is first activated by ATP to form Ala-AMP and then transferred to the acceptor end of tRNA(Ala). Also edits incorrectly charged Ser-tRNA(Ala) and Gly-tRNA(Ala) via its editing domain.</text>
</comment>
<name>A0A9D1SR10_9CLOT</name>
<dbReference type="InterPro" id="IPR018162">
    <property type="entry name" value="Ala-tRNA-ligase_IIc_anticod-bd"/>
</dbReference>
<evidence type="ECO:0000256" key="4">
    <source>
        <dbReference type="ARBA" id="ARBA00022598"/>
    </source>
</evidence>
<evidence type="ECO:0000313" key="16">
    <source>
        <dbReference type="EMBL" id="HIU91572.1"/>
    </source>
</evidence>
<dbReference type="Gene3D" id="3.10.310.40">
    <property type="match status" value="1"/>
</dbReference>
<keyword evidence="5 14" id="KW-0479">Metal-binding</keyword>
<dbReference type="GO" id="GO:0005829">
    <property type="term" value="C:cytosol"/>
    <property type="evidence" value="ECO:0007669"/>
    <property type="project" value="TreeGrafter"/>
</dbReference>
<keyword evidence="8 14" id="KW-0067">ATP-binding</keyword>
<feature type="binding site" evidence="14">
    <location>
        <position position="680"/>
    </location>
    <ligand>
        <name>Zn(2+)</name>
        <dbReference type="ChEBI" id="CHEBI:29105"/>
    </ligand>
</feature>
<dbReference type="SUPFAM" id="SSF55681">
    <property type="entry name" value="Class II aaRS and biotin synthetases"/>
    <property type="match status" value="1"/>
</dbReference>
<dbReference type="PRINTS" id="PR00980">
    <property type="entry name" value="TRNASYNTHALA"/>
</dbReference>
<dbReference type="InterPro" id="IPR012947">
    <property type="entry name" value="tRNA_SAD"/>
</dbReference>
<evidence type="ECO:0000256" key="12">
    <source>
        <dbReference type="ARBA" id="ARBA00024779"/>
    </source>
</evidence>
<gene>
    <name evidence="14 16" type="primary">alaS</name>
    <name evidence="16" type="ORF">IAD26_00410</name>
</gene>
<evidence type="ECO:0000256" key="7">
    <source>
        <dbReference type="ARBA" id="ARBA00022833"/>
    </source>
</evidence>
<evidence type="ECO:0000256" key="14">
    <source>
        <dbReference type="HAMAP-Rule" id="MF_00036"/>
    </source>
</evidence>
<dbReference type="GO" id="GO:0005524">
    <property type="term" value="F:ATP binding"/>
    <property type="evidence" value="ECO:0007669"/>
    <property type="project" value="UniProtKB-UniRule"/>
</dbReference>
<reference evidence="16" key="1">
    <citation type="submission" date="2020-10" db="EMBL/GenBank/DDBJ databases">
        <authorList>
            <person name="Gilroy R."/>
        </authorList>
    </citation>
    <scope>NUCLEOTIDE SEQUENCE</scope>
    <source>
        <strain evidence="16">CHK154-7741</strain>
    </source>
</reference>
<dbReference type="PANTHER" id="PTHR11777">
    <property type="entry name" value="ALANYL-TRNA SYNTHETASE"/>
    <property type="match status" value="1"/>
</dbReference>
<dbReference type="InterPro" id="IPR018165">
    <property type="entry name" value="Ala-tRNA-synth_IIc_core"/>
</dbReference>
<dbReference type="FunFam" id="3.30.54.20:FF:000001">
    <property type="entry name" value="Alanine--tRNA ligase"/>
    <property type="match status" value="1"/>
</dbReference>
<dbReference type="EC" id="6.1.1.7" evidence="14"/>
<keyword evidence="6 14" id="KW-0547">Nucleotide-binding</keyword>
<dbReference type="FunFam" id="3.30.930.10:FF:000004">
    <property type="entry name" value="Alanine--tRNA ligase"/>
    <property type="match status" value="1"/>
</dbReference>
<evidence type="ECO:0000256" key="10">
    <source>
        <dbReference type="ARBA" id="ARBA00022917"/>
    </source>
</evidence>
<dbReference type="GO" id="GO:0002161">
    <property type="term" value="F:aminoacyl-tRNA deacylase activity"/>
    <property type="evidence" value="ECO:0007669"/>
    <property type="project" value="TreeGrafter"/>
</dbReference>
<evidence type="ECO:0000256" key="1">
    <source>
        <dbReference type="ARBA" id="ARBA00004496"/>
    </source>
</evidence>
<reference evidence="16" key="2">
    <citation type="journal article" date="2021" name="PeerJ">
        <title>Extensive microbial diversity within the chicken gut microbiome revealed by metagenomics and culture.</title>
        <authorList>
            <person name="Gilroy R."/>
            <person name="Ravi A."/>
            <person name="Getino M."/>
            <person name="Pursley I."/>
            <person name="Horton D.L."/>
            <person name="Alikhan N.F."/>
            <person name="Baker D."/>
            <person name="Gharbi K."/>
            <person name="Hall N."/>
            <person name="Watson M."/>
            <person name="Adriaenssens E.M."/>
            <person name="Foster-Nyarko E."/>
            <person name="Jarju S."/>
            <person name="Secka A."/>
            <person name="Antonio M."/>
            <person name="Oren A."/>
            <person name="Chaudhuri R.R."/>
            <person name="La Ragione R."/>
            <person name="Hildebrand F."/>
            <person name="Pallen M.J."/>
        </authorList>
    </citation>
    <scope>NUCLEOTIDE SEQUENCE</scope>
    <source>
        <strain evidence="16">CHK154-7741</strain>
    </source>
</reference>
<keyword evidence="14" id="KW-0963">Cytoplasm</keyword>
<evidence type="ECO:0000256" key="6">
    <source>
        <dbReference type="ARBA" id="ARBA00022741"/>
    </source>
</evidence>
<protein>
    <recommendedName>
        <fullName evidence="14">Alanine--tRNA ligase</fullName>
        <ecNumber evidence="14">6.1.1.7</ecNumber>
    </recommendedName>
    <alternativeName>
        <fullName evidence="14">Alanyl-tRNA synthetase</fullName>
        <shortName evidence="14">AlaRS</shortName>
    </alternativeName>
</protein>
<dbReference type="Gene3D" id="2.40.30.130">
    <property type="match status" value="1"/>
</dbReference>
<keyword evidence="3 14" id="KW-0820">tRNA-binding</keyword>
<evidence type="ECO:0000256" key="13">
    <source>
        <dbReference type="ARBA" id="ARBA00048300"/>
    </source>
</evidence>
<comment type="domain">
    <text evidence="14">Consists of three domains; the N-terminal catalytic domain, the editing domain and the C-terminal C-Ala domain. The editing domain removes incorrectly charged amino acids, while the C-Ala domain, along with tRNA(Ala), serves as a bridge to cooperatively bring together the editing and aminoacylation centers thus stimulating deacylation of misacylated tRNAs.</text>
</comment>
<dbReference type="SUPFAM" id="SSF50447">
    <property type="entry name" value="Translation proteins"/>
    <property type="match status" value="1"/>
</dbReference>
<dbReference type="EMBL" id="DVOD01000005">
    <property type="protein sequence ID" value="HIU91572.1"/>
    <property type="molecule type" value="Genomic_DNA"/>
</dbReference>
<organism evidence="16 17">
    <name type="scientific">Candidatus Limenecus avicola</name>
    <dbReference type="NCBI Taxonomy" id="2840847"/>
    <lineage>
        <taxon>Bacteria</taxon>
        <taxon>Bacillati</taxon>
        <taxon>Bacillota</taxon>
        <taxon>Clostridia</taxon>
        <taxon>Eubacteriales</taxon>
        <taxon>Clostridiaceae</taxon>
        <taxon>Clostridiaceae incertae sedis</taxon>
        <taxon>Candidatus Limenecus</taxon>
    </lineage>
</organism>
<dbReference type="Pfam" id="PF02272">
    <property type="entry name" value="DHHA1"/>
    <property type="match status" value="1"/>
</dbReference>
<comment type="similarity">
    <text evidence="2 14">Belongs to the class-II aminoacyl-tRNA synthetase family.</text>
</comment>
<evidence type="ECO:0000256" key="3">
    <source>
        <dbReference type="ARBA" id="ARBA00022555"/>
    </source>
</evidence>
<evidence type="ECO:0000256" key="2">
    <source>
        <dbReference type="ARBA" id="ARBA00008226"/>
    </source>
</evidence>
<dbReference type="Gene3D" id="3.30.930.10">
    <property type="entry name" value="Bira Bifunctional Protein, Domain 2"/>
    <property type="match status" value="1"/>
</dbReference>